<comment type="function">
    <text evidence="5">Catalyzes the conversion of GlcNAc-PP-undecaprenol into ManNAc-GlcNAc-PP-undecaprenol, the first committed lipid intermediate in the de novo synthesis of teichoic acid.</text>
</comment>
<protein>
    <recommendedName>
        <fullName evidence="5">N-acetylglucosaminyldiphosphoundecaprenol N-acetyl-beta-D-mannosaminyltransferase</fullName>
        <ecNumber evidence="5">2.4.1.187</ecNumber>
    </recommendedName>
    <alternativeName>
        <fullName evidence="5">N-acetylmannosaminyltransferase</fullName>
    </alternativeName>
    <alternativeName>
        <fullName evidence="5">UDP-N-acetylmannosamine transferase</fullName>
    </alternativeName>
    <alternativeName>
        <fullName evidence="5">UDP-N-acetylmannosamine:N-acetylglucosaminyl pyrophosphorylundecaprenol N-acetylmannosaminyltransferase</fullName>
    </alternativeName>
</protein>
<gene>
    <name evidence="6" type="ORF">PBV87_12185</name>
</gene>
<dbReference type="GO" id="GO:0019350">
    <property type="term" value="P:teichoic acid biosynthetic process"/>
    <property type="evidence" value="ECO:0007669"/>
    <property type="project" value="UniProtKB-UniRule"/>
</dbReference>
<comment type="similarity">
    <text evidence="5">Belongs to the glycosyltransferase 26 family. TagA/TarA subfamily.</text>
</comment>
<evidence type="ECO:0000313" key="7">
    <source>
        <dbReference type="Proteomes" id="UP001169242"/>
    </source>
</evidence>
<dbReference type="HAMAP" id="MF_02070">
    <property type="entry name" value="TagA_TarA"/>
    <property type="match status" value="1"/>
</dbReference>
<keyword evidence="2 5" id="KW-0808">Transferase</keyword>
<dbReference type="CDD" id="cd06533">
    <property type="entry name" value="Glyco_transf_WecG_TagA"/>
    <property type="match status" value="1"/>
</dbReference>
<dbReference type="EC" id="2.4.1.187" evidence="5"/>
<dbReference type="PANTHER" id="PTHR34136">
    <property type="match status" value="1"/>
</dbReference>
<keyword evidence="1 5" id="KW-0328">Glycosyltransferase</keyword>
<proteinExistence type="inferred from homology"/>
<dbReference type="EMBL" id="JAQIFT010000046">
    <property type="protein sequence ID" value="MDA3732244.1"/>
    <property type="molecule type" value="Genomic_DNA"/>
</dbReference>
<accession>A0AA42J1A8</accession>
<dbReference type="GO" id="GO:0071555">
    <property type="term" value="P:cell wall organization"/>
    <property type="evidence" value="ECO:0007669"/>
    <property type="project" value="UniProtKB-KW"/>
</dbReference>
<organism evidence="6 7">
    <name type="scientific">Holtiella tumoricola</name>
    <dbReference type="NCBI Taxonomy" id="3018743"/>
    <lineage>
        <taxon>Bacteria</taxon>
        <taxon>Bacillati</taxon>
        <taxon>Bacillota</taxon>
        <taxon>Clostridia</taxon>
        <taxon>Lachnospirales</taxon>
        <taxon>Cellulosilyticaceae</taxon>
        <taxon>Holtiella</taxon>
    </lineage>
</organism>
<sequence length="245" mass="27799">MRDTINVLDIPVDRITMEDATRRISEFVNSSNYHMVFTPNPEIVMLARDNADFKAVMQRADLIVPDGIGVVLASKILQDALPERVAGYDLVQNTMKQAADKGYRYYFLGSKPGIAEQAAQKMRAKYPGIQIVGIRDGYFKEEDEPAIIEDINNSNANILLAALGAPKQELWIDKYREQLPNIRVAIGVGGSFDGMAEVVKRAPEFYQKVGLEWFYRLMCQPTRAKRMLVLPKFVIEVVKEKFHKK</sequence>
<comment type="pathway">
    <text evidence="5">Cell wall biogenesis; teichoic acid biosynthesis.</text>
</comment>
<keyword evidence="4 5" id="KW-0961">Cell wall biogenesis/degradation</keyword>
<reference evidence="6" key="1">
    <citation type="journal article" date="2023" name="Int. J. Syst. Evol. Microbiol.">
        <title>&lt;i&gt;Holtiella tumoricola&lt;/i&gt; gen. nov. sp. nov., isolated from a human clinical sample.</title>
        <authorList>
            <person name="Allen-Vercoe E."/>
            <person name="Daigneault M.C."/>
            <person name="Vancuren S.J."/>
            <person name="Cochrane K."/>
            <person name="O'Neal L.L."/>
            <person name="Sankaranarayanan K."/>
            <person name="Lawson P.A."/>
        </authorList>
    </citation>
    <scope>NUCLEOTIDE SEQUENCE</scope>
    <source>
        <strain evidence="6">CC70A</strain>
    </source>
</reference>
<name>A0AA42J1A8_9FIRM</name>
<dbReference type="PANTHER" id="PTHR34136:SF1">
    <property type="entry name" value="UDP-N-ACETYL-D-MANNOSAMINURONIC ACID TRANSFERASE"/>
    <property type="match status" value="1"/>
</dbReference>
<evidence type="ECO:0000256" key="5">
    <source>
        <dbReference type="HAMAP-Rule" id="MF_02070"/>
    </source>
</evidence>
<dbReference type="NCBIfam" id="TIGR00696">
    <property type="entry name" value="wecG_tagA_cpsF"/>
    <property type="match status" value="1"/>
</dbReference>
<evidence type="ECO:0000256" key="3">
    <source>
        <dbReference type="ARBA" id="ARBA00022944"/>
    </source>
</evidence>
<evidence type="ECO:0000256" key="1">
    <source>
        <dbReference type="ARBA" id="ARBA00022676"/>
    </source>
</evidence>
<dbReference type="AlphaFoldDB" id="A0AA42J1A8"/>
<dbReference type="Proteomes" id="UP001169242">
    <property type="component" value="Unassembled WGS sequence"/>
</dbReference>
<comment type="catalytic activity">
    <reaction evidence="5">
        <text>UDP-N-acetyl-alpha-D-mannosamine + N-acetyl-alpha-D-glucosaminyl-di-trans,octa-cis-undecaprenyl diphosphate = N-acetyl-beta-D-mannosaminyl-(1-&gt;4)-N-acetyl-alpha-D-glucosaminyl di-trans,octa-cis-undecaprenyl diphosphate + UDP + H(+)</text>
        <dbReference type="Rhea" id="RHEA:16053"/>
        <dbReference type="ChEBI" id="CHEBI:15378"/>
        <dbReference type="ChEBI" id="CHEBI:58223"/>
        <dbReference type="ChEBI" id="CHEBI:62959"/>
        <dbReference type="ChEBI" id="CHEBI:68623"/>
        <dbReference type="ChEBI" id="CHEBI:132210"/>
        <dbReference type="EC" id="2.4.1.187"/>
    </reaction>
</comment>
<evidence type="ECO:0000256" key="2">
    <source>
        <dbReference type="ARBA" id="ARBA00022679"/>
    </source>
</evidence>
<dbReference type="Pfam" id="PF03808">
    <property type="entry name" value="Glyco_tran_WecG"/>
    <property type="match status" value="1"/>
</dbReference>
<dbReference type="InterPro" id="IPR034714">
    <property type="entry name" value="TagA_TarA"/>
</dbReference>
<comment type="caution">
    <text evidence="6">The sequence shown here is derived from an EMBL/GenBank/DDBJ whole genome shotgun (WGS) entry which is preliminary data.</text>
</comment>
<keyword evidence="7" id="KW-1185">Reference proteome</keyword>
<dbReference type="GO" id="GO:0047244">
    <property type="term" value="F:N-acetylglucosaminyldiphosphoundecaprenol N-acetyl-beta-D-mannosaminyltransferase activity"/>
    <property type="evidence" value="ECO:0007669"/>
    <property type="project" value="UniProtKB-UniRule"/>
</dbReference>
<dbReference type="RefSeq" id="WP_053983276.1">
    <property type="nucleotide sequence ID" value="NZ_JAQIFT010000046.1"/>
</dbReference>
<evidence type="ECO:0000313" key="6">
    <source>
        <dbReference type="EMBL" id="MDA3732244.1"/>
    </source>
</evidence>
<dbReference type="InterPro" id="IPR004629">
    <property type="entry name" value="WecG_TagA_CpsF"/>
</dbReference>
<keyword evidence="3 5" id="KW-0777">Teichoic acid biosynthesis</keyword>
<evidence type="ECO:0000256" key="4">
    <source>
        <dbReference type="ARBA" id="ARBA00023316"/>
    </source>
</evidence>